<feature type="transmembrane region" description="Helical" evidence="1">
    <location>
        <begin position="7"/>
        <end position="28"/>
    </location>
</feature>
<protein>
    <recommendedName>
        <fullName evidence="4">DUF3592 domain-containing protein</fullName>
    </recommendedName>
</protein>
<gene>
    <name evidence="2" type="ORF">NE848_10415</name>
</gene>
<keyword evidence="3" id="KW-1185">Reference proteome</keyword>
<evidence type="ECO:0000313" key="2">
    <source>
        <dbReference type="EMBL" id="MCM8569795.1"/>
    </source>
</evidence>
<keyword evidence="1" id="KW-1133">Transmembrane helix</keyword>
<feature type="transmembrane region" description="Helical" evidence="1">
    <location>
        <begin position="115"/>
        <end position="134"/>
    </location>
</feature>
<organism evidence="2 3">
    <name type="scientific">Gramella jeungdoensis</name>
    <dbReference type="NCBI Taxonomy" id="708091"/>
    <lineage>
        <taxon>Bacteria</taxon>
        <taxon>Pseudomonadati</taxon>
        <taxon>Bacteroidota</taxon>
        <taxon>Flavobacteriia</taxon>
        <taxon>Flavobacteriales</taxon>
        <taxon>Flavobacteriaceae</taxon>
        <taxon>Christiangramia</taxon>
    </lineage>
</organism>
<reference evidence="2" key="1">
    <citation type="submission" date="2022-06" db="EMBL/GenBank/DDBJ databases">
        <title>Gramella sediminis sp. nov., isolated from deep-sea sediment of the Indian Ocean.</title>
        <authorList>
            <person name="Yang L."/>
        </authorList>
    </citation>
    <scope>NUCLEOTIDE SEQUENCE</scope>
    <source>
        <strain evidence="2">HMD3159</strain>
    </source>
</reference>
<dbReference type="EMBL" id="JAMSCK010000003">
    <property type="protein sequence ID" value="MCM8569795.1"/>
    <property type="molecule type" value="Genomic_DNA"/>
</dbReference>
<keyword evidence="1" id="KW-0812">Transmembrane</keyword>
<evidence type="ECO:0008006" key="4">
    <source>
        <dbReference type="Google" id="ProtNLM"/>
    </source>
</evidence>
<name>A0ABT0Z240_9FLAO</name>
<comment type="caution">
    <text evidence="2">The sequence shown here is derived from an EMBL/GenBank/DDBJ whole genome shotgun (WGS) entry which is preliminary data.</text>
</comment>
<accession>A0ABT0Z240</accession>
<dbReference type="PROSITE" id="PS51257">
    <property type="entry name" value="PROKAR_LIPOPROTEIN"/>
    <property type="match status" value="1"/>
</dbReference>
<evidence type="ECO:0000313" key="3">
    <source>
        <dbReference type="Proteomes" id="UP001155077"/>
    </source>
</evidence>
<dbReference type="RefSeq" id="WP_252113212.1">
    <property type="nucleotide sequence ID" value="NZ_JAMSCK010000003.1"/>
</dbReference>
<proteinExistence type="predicted"/>
<dbReference type="Proteomes" id="UP001155077">
    <property type="component" value="Unassembled WGS sequence"/>
</dbReference>
<sequence length="146" mass="17064">MISNKPIHNFISLFLIVLLLFQSCTIYYNQNYSPEEVVKSEKKIRLTDRNGEKYPFYKLIRENGNYYVLAKNSPFFTNKFKNREKADLRIPGFSAYQIDPEDYKVFQIKNTSGSAWATISLGVIAMGILVWIMVKAWEDAWDWGAE</sequence>
<keyword evidence="1" id="KW-0472">Membrane</keyword>
<evidence type="ECO:0000256" key="1">
    <source>
        <dbReference type="SAM" id="Phobius"/>
    </source>
</evidence>